<evidence type="ECO:0000259" key="5">
    <source>
        <dbReference type="Pfam" id="PF13847"/>
    </source>
</evidence>
<keyword evidence="1 4" id="KW-0489">Methyltransferase</keyword>
<dbReference type="Proteomes" id="UP000727490">
    <property type="component" value="Unassembled WGS sequence"/>
</dbReference>
<evidence type="ECO:0000256" key="3">
    <source>
        <dbReference type="ARBA" id="ARBA00022691"/>
    </source>
</evidence>
<evidence type="ECO:0000256" key="2">
    <source>
        <dbReference type="ARBA" id="ARBA00022679"/>
    </source>
</evidence>
<dbReference type="HAMAP" id="MF_02126">
    <property type="entry name" value="RF_methyltr_PrmC"/>
    <property type="match status" value="1"/>
</dbReference>
<protein>
    <recommendedName>
        <fullName evidence="4">Release factor glutamine methyltransferase</fullName>
        <shortName evidence="4">RF MTase</shortName>
        <ecNumber evidence="4">2.1.1.297</ecNumber>
    </recommendedName>
    <alternativeName>
        <fullName evidence="4">N5-glutamine methyltransferase PrmC</fullName>
    </alternativeName>
    <alternativeName>
        <fullName evidence="4">Protein-(glutamine-N5) MTase PrmC</fullName>
    </alternativeName>
    <alternativeName>
        <fullName evidence="4">Protein-glutamine N-methyltransferase PrmC</fullName>
    </alternativeName>
</protein>
<dbReference type="PROSITE" id="PS00092">
    <property type="entry name" value="N6_MTASE"/>
    <property type="match status" value="1"/>
</dbReference>
<dbReference type="NCBIfam" id="TIGR03534">
    <property type="entry name" value="RF_mod_PrmC"/>
    <property type="match status" value="1"/>
</dbReference>
<sequence length="277" mass="31489">MGAREIFKNFVEKLSPLYGKNEAESLTFWLLEDFLQLGRKEILNNQELDSIPEALELALKEILSGKPIQYITGKAPFYGREFWVSPAVLIPRNETEELVHLIIKENKKPSLRILDIGTGSGCIPITLSLEILGAKVYAVDISEEALQIADKNAQSLEANVTFSKLDILNDDIPYPDLDIVVSNPPYVRHSEKKQMHKNVLEHEPHLALFVYDEDPLLFYRLIAEKSKRVLKPGGRLYFEINEAFGKELKSLVESKGYFDVNIHADLNGRDRILSARL</sequence>
<feature type="binding site" evidence="4">
    <location>
        <position position="183"/>
    </location>
    <ligand>
        <name>S-adenosyl-L-methionine</name>
        <dbReference type="ChEBI" id="CHEBI:59789"/>
    </ligand>
</feature>
<proteinExistence type="inferred from homology"/>
<dbReference type="Pfam" id="PF13847">
    <property type="entry name" value="Methyltransf_31"/>
    <property type="match status" value="1"/>
</dbReference>
<organism evidence="6 7">
    <name type="scientific">Arthrospiribacter ruber</name>
    <dbReference type="NCBI Taxonomy" id="2487934"/>
    <lineage>
        <taxon>Bacteria</taxon>
        <taxon>Pseudomonadati</taxon>
        <taxon>Bacteroidota</taxon>
        <taxon>Cytophagia</taxon>
        <taxon>Cytophagales</taxon>
        <taxon>Cyclobacteriaceae</taxon>
        <taxon>Arthrospiribacter</taxon>
    </lineage>
</organism>
<feature type="binding site" evidence="4">
    <location>
        <begin position="183"/>
        <end position="186"/>
    </location>
    <ligand>
        <name>substrate</name>
    </ligand>
</feature>
<dbReference type="AlphaFoldDB" id="A0A951IU04"/>
<dbReference type="InterPro" id="IPR019874">
    <property type="entry name" value="RF_methyltr_PrmC"/>
</dbReference>
<keyword evidence="3 4" id="KW-0949">S-adenosyl-L-methionine</keyword>
<dbReference type="NCBIfam" id="TIGR00536">
    <property type="entry name" value="hemK_fam"/>
    <property type="match status" value="1"/>
</dbReference>
<keyword evidence="2 4" id="KW-0808">Transferase</keyword>
<comment type="similarity">
    <text evidence="4">Belongs to the protein N5-glutamine methyltransferase family. PrmC subfamily.</text>
</comment>
<keyword evidence="7" id="KW-1185">Reference proteome</keyword>
<dbReference type="EMBL" id="RPHB01000003">
    <property type="protein sequence ID" value="MBW3467435.1"/>
    <property type="molecule type" value="Genomic_DNA"/>
</dbReference>
<dbReference type="InterPro" id="IPR025714">
    <property type="entry name" value="Methyltranfer_dom"/>
</dbReference>
<gene>
    <name evidence="4 6" type="primary">prmC</name>
    <name evidence="6" type="ORF">EGN73_06360</name>
</gene>
<dbReference type="GO" id="GO:0032259">
    <property type="term" value="P:methylation"/>
    <property type="evidence" value="ECO:0007669"/>
    <property type="project" value="UniProtKB-KW"/>
</dbReference>
<accession>A0A951IU04</accession>
<comment type="function">
    <text evidence="4">Methylates the class 1 translation termination release factors RF1/PrfA and RF2/PrfB on the glutamine residue of the universally conserved GGQ motif.</text>
</comment>
<dbReference type="GO" id="GO:0003676">
    <property type="term" value="F:nucleic acid binding"/>
    <property type="evidence" value="ECO:0007669"/>
    <property type="project" value="InterPro"/>
</dbReference>
<dbReference type="PANTHER" id="PTHR18895">
    <property type="entry name" value="HEMK METHYLTRANSFERASE"/>
    <property type="match status" value="1"/>
</dbReference>
<dbReference type="GO" id="GO:0102559">
    <property type="term" value="F:peptide chain release factor N(5)-glutamine methyltransferase activity"/>
    <property type="evidence" value="ECO:0007669"/>
    <property type="project" value="UniProtKB-EC"/>
</dbReference>
<reference evidence="6 7" key="1">
    <citation type="journal article" date="2020" name="Syst. Appl. Microbiol.">
        <title>Arthrospiribacter ruber gen. nov., sp. nov., a novel bacterium isolated from Arthrospira cultures.</title>
        <authorList>
            <person name="Waleron M."/>
            <person name="Misztak A."/>
            <person name="Waleron M.M."/>
            <person name="Furmaniak M."/>
            <person name="Mrozik A."/>
            <person name="Waleron K."/>
        </authorList>
    </citation>
    <scope>NUCLEOTIDE SEQUENCE [LARGE SCALE GENOMIC DNA]</scope>
    <source>
        <strain evidence="6 7">DPMB0001</strain>
    </source>
</reference>
<evidence type="ECO:0000313" key="7">
    <source>
        <dbReference type="Proteomes" id="UP000727490"/>
    </source>
</evidence>
<dbReference type="InterPro" id="IPR002052">
    <property type="entry name" value="DNA_methylase_N6_adenine_CS"/>
</dbReference>
<dbReference type="InterPro" id="IPR004556">
    <property type="entry name" value="HemK-like"/>
</dbReference>
<comment type="catalytic activity">
    <reaction evidence="4">
        <text>L-glutaminyl-[peptide chain release factor] + S-adenosyl-L-methionine = N(5)-methyl-L-glutaminyl-[peptide chain release factor] + S-adenosyl-L-homocysteine + H(+)</text>
        <dbReference type="Rhea" id="RHEA:42896"/>
        <dbReference type="Rhea" id="RHEA-COMP:10271"/>
        <dbReference type="Rhea" id="RHEA-COMP:10272"/>
        <dbReference type="ChEBI" id="CHEBI:15378"/>
        <dbReference type="ChEBI" id="CHEBI:30011"/>
        <dbReference type="ChEBI" id="CHEBI:57856"/>
        <dbReference type="ChEBI" id="CHEBI:59789"/>
        <dbReference type="ChEBI" id="CHEBI:61891"/>
        <dbReference type="EC" id="2.1.1.297"/>
    </reaction>
</comment>
<comment type="caution">
    <text evidence="6">The sequence shown here is derived from an EMBL/GenBank/DDBJ whole genome shotgun (WGS) entry which is preliminary data.</text>
</comment>
<dbReference type="InterPro" id="IPR050320">
    <property type="entry name" value="N5-glutamine_MTase"/>
</dbReference>
<evidence type="ECO:0000256" key="4">
    <source>
        <dbReference type="HAMAP-Rule" id="MF_02126"/>
    </source>
</evidence>
<feature type="binding site" evidence="4">
    <location>
        <position position="140"/>
    </location>
    <ligand>
        <name>S-adenosyl-L-methionine</name>
        <dbReference type="ChEBI" id="CHEBI:59789"/>
    </ligand>
</feature>
<feature type="domain" description="Methyltransferase" evidence="5">
    <location>
        <begin position="108"/>
        <end position="239"/>
    </location>
</feature>
<dbReference type="EC" id="2.1.1.297" evidence="4"/>
<name>A0A951IU04_9BACT</name>
<evidence type="ECO:0000313" key="6">
    <source>
        <dbReference type="EMBL" id="MBW3467435.1"/>
    </source>
</evidence>
<dbReference type="RefSeq" id="WP_219287705.1">
    <property type="nucleotide sequence ID" value="NZ_RPHB01000003.1"/>
</dbReference>
<dbReference type="CDD" id="cd02440">
    <property type="entry name" value="AdoMet_MTases"/>
    <property type="match status" value="1"/>
</dbReference>
<dbReference type="PANTHER" id="PTHR18895:SF74">
    <property type="entry name" value="MTRF1L RELEASE FACTOR GLUTAMINE METHYLTRANSFERASE"/>
    <property type="match status" value="1"/>
</dbReference>
<evidence type="ECO:0000256" key="1">
    <source>
        <dbReference type="ARBA" id="ARBA00022603"/>
    </source>
</evidence>
<feature type="binding site" evidence="4">
    <location>
        <begin position="117"/>
        <end position="121"/>
    </location>
    <ligand>
        <name>S-adenosyl-L-methionine</name>
        <dbReference type="ChEBI" id="CHEBI:59789"/>
    </ligand>
</feature>
<comment type="caution">
    <text evidence="4">Lacks conserved residue(s) required for the propagation of feature annotation.</text>
</comment>